<protein>
    <submittedName>
        <fullName evidence="11">Uncharacterized protein</fullName>
    </submittedName>
</protein>
<comment type="caution">
    <text evidence="6">Lacks conserved residue(s) required for the propagation of feature annotation.</text>
</comment>
<evidence type="ECO:0000256" key="7">
    <source>
        <dbReference type="SAM" id="Phobius"/>
    </source>
</evidence>
<evidence type="ECO:0000259" key="9">
    <source>
        <dbReference type="PROSITE" id="PS50026"/>
    </source>
</evidence>
<accession>A0A815P8K5</accession>
<dbReference type="Gene3D" id="2.10.25.10">
    <property type="entry name" value="Laminin"/>
    <property type="match status" value="1"/>
</dbReference>
<dbReference type="Proteomes" id="UP000663852">
    <property type="component" value="Unassembled WGS sequence"/>
</dbReference>
<evidence type="ECO:0000256" key="4">
    <source>
        <dbReference type="ARBA" id="ARBA00023136"/>
    </source>
</evidence>
<keyword evidence="8" id="KW-0732">Signal</keyword>
<feature type="transmembrane region" description="Helical" evidence="7">
    <location>
        <begin position="1296"/>
        <end position="1314"/>
    </location>
</feature>
<evidence type="ECO:0000256" key="3">
    <source>
        <dbReference type="ARBA" id="ARBA00022989"/>
    </source>
</evidence>
<keyword evidence="6" id="KW-0245">EGF-like domain</keyword>
<evidence type="ECO:0000256" key="1">
    <source>
        <dbReference type="ARBA" id="ARBA00004370"/>
    </source>
</evidence>
<feature type="disulfide bond" evidence="6">
    <location>
        <begin position="795"/>
        <end position="804"/>
    </location>
</feature>
<dbReference type="EMBL" id="CAJNOJ010000429">
    <property type="protein sequence ID" value="CAF1445517.1"/>
    <property type="molecule type" value="Genomic_DNA"/>
</dbReference>
<comment type="caution">
    <text evidence="11">The sequence shown here is derived from an EMBL/GenBank/DDBJ whole genome shotgun (WGS) entry which is preliminary data.</text>
</comment>
<feature type="transmembrane region" description="Helical" evidence="7">
    <location>
        <begin position="1119"/>
        <end position="1142"/>
    </location>
</feature>
<sequence length="1422" mass="166414">MFSSLIYLLLVHSIVALPHLYLFNTDEENNNRTNISQYHCFHLPIEEKVSLSTLEFISYCLNEQSPKSHVQPTSFYSNYTFVELSKRNITDEDLYSWFASIDLVQRYQSYLYKSSIFDGKEIFYNCTEERFGPMCQYELKNVESMVDLINYAKSYYQVTKPFSTSLTCYMATQCNRGLSCLDWSEICDGKIDCYDSSFDEKHCSQVEIEDPIYKYMESILPSIFIEDAKCREHVLTSSCLSGRQERIFQEMFSINDEYASDDCRSAAKCILPFPDEFRSICNHFCNKARCLNIIMNECPPMFNLPVVPILLGNVYFAFEKTDFNKTNSTHFEQPYVCYNNSLYDRYFHSGSTVFFYGRKCFRISVLNRTFSTTNNNIFDVKYLQQIYNQLQSNNKQASINKYQFTDGPFPHDGEYMYYLCSQDRNHSQPRKERILFESICDRDINLLPRVIHGQDETDETECDTWPCNNLHTHCNGFWNCLDGDDEIRCDKSFVSTCLSNEYKCISVHEKQIVCLSTDRVNDGQIDCLGAIDEPTICQKNSFYCTKDHFGICIDITNLCDNWNISSIQSLCPELSFLSNNIRSIAFQESIQTHRCQLDKSNIIVSRRTVPNEILRFDCHRGLPIRIWLNKTNSKLICFCPHSYYGKTCEYQNQRVSLSVQFYAFSDSRQTSFDIVLQLIDETNERIIHSYVQLTYLFVRDCQTKLYYYLLYSTRKKDPRKTYGIHIDIYVKKSLEYRGSLWFPITNNILPIHRFDLLINIPPSDFKSKKCSQNQCVHGKCLRYFNTQREKTFCQCYSGWSGQHCDILSTPHLECSSDSKYIGVDAQNHPICVCSLHKFGRRCFLRDTQCVNETCNDHGECVPSDLNRRFSQSSMCVCSKEFSGDHCERENNRLDLSFERNIQFLHTIFIHWIKTEKTQISNRVITFKTISSMKDTTIIYWSVSVNLILIEDLKKNYYLIDSQTSPYEKVQIIKQVKSSDRCPFINELLPQTVVQSHFLQRVKSYHSPCQKSLGKLRCFYDSIYLCLCYEHNDQHLTNCLPFNQTIEENCPDENECSDHGQCFQLGLGCSKKITCLCKSCFHGRRCQFSTQGFSLSLDNILGYHIQPSIRLIKQSTIIQISISLNIIFTFIGLTNGIFTFITFKNKSLREVGCGLYLLVSSITVLIITMLFALKFWILIFAQISQISNRLFLRSQCISLDFLLRTFLHLDQWLNACVACERAITVVQGPRFTKKKSRETAKFVINLLLIFNILTFIHEPIHRHLVDEIDEDENEKRIWCTVTYSSKLQIYNTCIHTFQFFAPFTINFISALILIAQKSRRQLNIQMKRNFQEVLLENYQEYRHLFIAPTCLVILALPRLIISYISKCMESINGSWLFLSGYFISFIPAMLTFVIFVLPSKFYKKAFHKSMIQCRKKIQRRLHM</sequence>
<dbReference type="GO" id="GO:0016020">
    <property type="term" value="C:membrane"/>
    <property type="evidence" value="ECO:0007669"/>
    <property type="project" value="UniProtKB-SubCell"/>
</dbReference>
<evidence type="ECO:0000256" key="8">
    <source>
        <dbReference type="SAM" id="SignalP"/>
    </source>
</evidence>
<dbReference type="SUPFAM" id="SSF81321">
    <property type="entry name" value="Family A G protein-coupled receptor-like"/>
    <property type="match status" value="1"/>
</dbReference>
<feature type="domain" description="EGF-like" evidence="9">
    <location>
        <begin position="766"/>
        <end position="805"/>
    </location>
</feature>
<feature type="transmembrane region" description="Helical" evidence="7">
    <location>
        <begin position="1375"/>
        <end position="1396"/>
    </location>
</feature>
<evidence type="ECO:0000259" key="10">
    <source>
        <dbReference type="PROSITE" id="PS50262"/>
    </source>
</evidence>
<dbReference type="SUPFAM" id="SSF57196">
    <property type="entry name" value="EGF/Laminin"/>
    <property type="match status" value="1"/>
</dbReference>
<dbReference type="PROSITE" id="PS50262">
    <property type="entry name" value="G_PROTEIN_RECEP_F1_2"/>
    <property type="match status" value="1"/>
</dbReference>
<feature type="chain" id="PRO_5032846418" evidence="8">
    <location>
        <begin position="17"/>
        <end position="1422"/>
    </location>
</feature>
<feature type="disulfide bond" evidence="6">
    <location>
        <begin position="877"/>
        <end position="886"/>
    </location>
</feature>
<dbReference type="SMART" id="SM00192">
    <property type="entry name" value="LDLa"/>
    <property type="match status" value="3"/>
</dbReference>
<feature type="transmembrane region" description="Helical" evidence="7">
    <location>
        <begin position="1238"/>
        <end position="1256"/>
    </location>
</feature>
<dbReference type="CDD" id="cd00637">
    <property type="entry name" value="7tm_classA_rhodopsin-like"/>
    <property type="match status" value="1"/>
</dbReference>
<dbReference type="CDD" id="cd00112">
    <property type="entry name" value="LDLa"/>
    <property type="match status" value="1"/>
</dbReference>
<dbReference type="SMART" id="SM00181">
    <property type="entry name" value="EGF"/>
    <property type="match status" value="4"/>
</dbReference>
<keyword evidence="3 7" id="KW-1133">Transmembrane helix</keyword>
<feature type="transmembrane region" description="Helical" evidence="7">
    <location>
        <begin position="1343"/>
        <end position="1363"/>
    </location>
</feature>
<keyword evidence="5 6" id="KW-1015">Disulfide bond</keyword>
<dbReference type="PANTHER" id="PTHR24033">
    <property type="entry name" value="EGF-LIKE DOMAIN-CONTAINING PROTEIN"/>
    <property type="match status" value="1"/>
</dbReference>
<dbReference type="InterPro" id="IPR017452">
    <property type="entry name" value="GPCR_Rhodpsn_7TM"/>
</dbReference>
<comment type="subcellular location">
    <subcellularLocation>
        <location evidence="1">Membrane</location>
    </subcellularLocation>
</comment>
<dbReference type="PANTHER" id="PTHR24033:SF151">
    <property type="entry name" value="NOTCH 2"/>
    <property type="match status" value="1"/>
</dbReference>
<reference evidence="11" key="1">
    <citation type="submission" date="2021-02" db="EMBL/GenBank/DDBJ databases">
        <authorList>
            <person name="Nowell W R."/>
        </authorList>
    </citation>
    <scope>NUCLEOTIDE SEQUENCE</scope>
</reference>
<dbReference type="PROSITE" id="PS00022">
    <property type="entry name" value="EGF_1"/>
    <property type="match status" value="3"/>
</dbReference>
<name>A0A815P8K5_ADIRI</name>
<feature type="disulfide bond" evidence="6">
    <location>
        <begin position="770"/>
        <end position="780"/>
    </location>
</feature>
<feature type="domain" description="EGF-like" evidence="9">
    <location>
        <begin position="845"/>
        <end position="887"/>
    </location>
</feature>
<evidence type="ECO:0000313" key="12">
    <source>
        <dbReference type="Proteomes" id="UP000663852"/>
    </source>
</evidence>
<dbReference type="PROSITE" id="PS50026">
    <property type="entry name" value="EGF_3"/>
    <property type="match status" value="2"/>
</dbReference>
<dbReference type="Gene3D" id="1.20.1070.10">
    <property type="entry name" value="Rhodopsin 7-helix transmembrane proteins"/>
    <property type="match status" value="1"/>
</dbReference>
<keyword evidence="2 7" id="KW-0812">Transmembrane</keyword>
<feature type="signal peptide" evidence="8">
    <location>
        <begin position="1"/>
        <end position="16"/>
    </location>
</feature>
<feature type="domain" description="G-protein coupled receptors family 1 profile" evidence="10">
    <location>
        <begin position="1133"/>
        <end position="1394"/>
    </location>
</feature>
<gene>
    <name evidence="11" type="ORF">EDS130_LOCUS39178</name>
</gene>
<dbReference type="PROSITE" id="PS01186">
    <property type="entry name" value="EGF_2"/>
    <property type="match status" value="1"/>
</dbReference>
<dbReference type="OrthoDB" id="10048293at2759"/>
<dbReference type="InterPro" id="IPR000742">
    <property type="entry name" value="EGF"/>
</dbReference>
<feature type="transmembrane region" description="Helical" evidence="7">
    <location>
        <begin position="1154"/>
        <end position="1180"/>
    </location>
</feature>
<evidence type="ECO:0000256" key="5">
    <source>
        <dbReference type="ARBA" id="ARBA00023157"/>
    </source>
</evidence>
<proteinExistence type="predicted"/>
<evidence type="ECO:0000256" key="6">
    <source>
        <dbReference type="PROSITE-ProRule" id="PRU00076"/>
    </source>
</evidence>
<dbReference type="InterPro" id="IPR051830">
    <property type="entry name" value="NOTCH_homolog"/>
</dbReference>
<dbReference type="InterPro" id="IPR002172">
    <property type="entry name" value="LDrepeatLR_classA_rpt"/>
</dbReference>
<evidence type="ECO:0000256" key="2">
    <source>
        <dbReference type="ARBA" id="ARBA00022692"/>
    </source>
</evidence>
<keyword evidence="4 7" id="KW-0472">Membrane</keyword>
<evidence type="ECO:0000313" key="11">
    <source>
        <dbReference type="EMBL" id="CAF1445517.1"/>
    </source>
</evidence>
<organism evidence="11 12">
    <name type="scientific">Adineta ricciae</name>
    <name type="common">Rotifer</name>
    <dbReference type="NCBI Taxonomy" id="249248"/>
    <lineage>
        <taxon>Eukaryota</taxon>
        <taxon>Metazoa</taxon>
        <taxon>Spiralia</taxon>
        <taxon>Gnathifera</taxon>
        <taxon>Rotifera</taxon>
        <taxon>Eurotatoria</taxon>
        <taxon>Bdelloidea</taxon>
        <taxon>Adinetida</taxon>
        <taxon>Adinetidae</taxon>
        <taxon>Adineta</taxon>
    </lineage>
</organism>